<dbReference type="PANTHER" id="PTHR11782:SF83">
    <property type="entry name" value="GUANOSINE-DIPHOSPHATASE"/>
    <property type="match status" value="1"/>
</dbReference>
<evidence type="ECO:0000313" key="12">
    <source>
        <dbReference type="Proteomes" id="UP001054252"/>
    </source>
</evidence>
<evidence type="ECO:0000256" key="1">
    <source>
        <dbReference type="ARBA" id="ARBA00009283"/>
    </source>
</evidence>
<comment type="similarity">
    <text evidence="1">Belongs to the GDA1/CD39 NTPase family.</text>
</comment>
<keyword evidence="10" id="KW-0812">Transmembrane</keyword>
<dbReference type="InterPro" id="IPR000407">
    <property type="entry name" value="GDA1_CD39_NTPase"/>
</dbReference>
<proteinExistence type="inferred from homology"/>
<sequence>MGRHDSLSDKIHRYRGLLLVISVPMLLITFVLFVMPGRSPSDVVNGFGDNNNRKVNLFSRGNRNYAVIFDAGSSGTRVHVFCFDHNLDLVPIGNDLEIFEQIKPGLSFYAKDPRAAADSLLSLLDKAESVVPLKLRGRTPVRVGATAGLRALEGDASDKILEAVRKLLKDRSTLKSDGVIILDGSQEGSYQWVCHTGFHIDISLWFRPEKYLC</sequence>
<evidence type="ECO:0000256" key="10">
    <source>
        <dbReference type="SAM" id="Phobius"/>
    </source>
</evidence>
<evidence type="ECO:0000256" key="3">
    <source>
        <dbReference type="ARBA" id="ARBA00022801"/>
    </source>
</evidence>
<accession>A0AAV5JS29</accession>
<evidence type="ECO:0000256" key="4">
    <source>
        <dbReference type="ARBA" id="ARBA00030084"/>
    </source>
</evidence>
<dbReference type="EC" id="3.6.1.5" evidence="2"/>
<dbReference type="GO" id="GO:0016020">
    <property type="term" value="C:membrane"/>
    <property type="evidence" value="ECO:0007669"/>
    <property type="project" value="TreeGrafter"/>
</dbReference>
<evidence type="ECO:0000313" key="11">
    <source>
        <dbReference type="EMBL" id="GKV13530.1"/>
    </source>
</evidence>
<evidence type="ECO:0000256" key="7">
    <source>
        <dbReference type="ARBA" id="ARBA00032306"/>
    </source>
</evidence>
<organism evidence="11 12">
    <name type="scientific">Rubroshorea leprosula</name>
    <dbReference type="NCBI Taxonomy" id="152421"/>
    <lineage>
        <taxon>Eukaryota</taxon>
        <taxon>Viridiplantae</taxon>
        <taxon>Streptophyta</taxon>
        <taxon>Embryophyta</taxon>
        <taxon>Tracheophyta</taxon>
        <taxon>Spermatophyta</taxon>
        <taxon>Magnoliopsida</taxon>
        <taxon>eudicotyledons</taxon>
        <taxon>Gunneridae</taxon>
        <taxon>Pentapetalae</taxon>
        <taxon>rosids</taxon>
        <taxon>malvids</taxon>
        <taxon>Malvales</taxon>
        <taxon>Dipterocarpaceae</taxon>
        <taxon>Rubroshorea</taxon>
    </lineage>
</organism>
<evidence type="ECO:0000256" key="2">
    <source>
        <dbReference type="ARBA" id="ARBA00012148"/>
    </source>
</evidence>
<keyword evidence="12" id="KW-1185">Reference proteome</keyword>
<keyword evidence="3" id="KW-0378">Hydrolase</keyword>
<dbReference type="Pfam" id="PF01150">
    <property type="entry name" value="GDA1_CD39"/>
    <property type="match status" value="1"/>
</dbReference>
<dbReference type="Gene3D" id="3.30.420.40">
    <property type="match status" value="1"/>
</dbReference>
<feature type="transmembrane region" description="Helical" evidence="10">
    <location>
        <begin position="16"/>
        <end position="35"/>
    </location>
</feature>
<protein>
    <recommendedName>
        <fullName evidence="2">apyrase</fullName>
        <ecNumber evidence="2">3.6.1.5</ecNumber>
    </recommendedName>
    <alternativeName>
        <fullName evidence="6">ATP-diphosphatase</fullName>
    </alternativeName>
    <alternativeName>
        <fullName evidence="7">ATP-diphosphohydrolase</fullName>
    </alternativeName>
    <alternativeName>
        <fullName evidence="4">Adenosine diphosphatase</fullName>
    </alternativeName>
    <alternativeName>
        <fullName evidence="5">NTPDase</fullName>
    </alternativeName>
</protein>
<dbReference type="Proteomes" id="UP001054252">
    <property type="component" value="Unassembled WGS sequence"/>
</dbReference>
<evidence type="ECO:0000256" key="5">
    <source>
        <dbReference type="ARBA" id="ARBA00031370"/>
    </source>
</evidence>
<dbReference type="GO" id="GO:0009134">
    <property type="term" value="P:nucleoside diphosphate catabolic process"/>
    <property type="evidence" value="ECO:0007669"/>
    <property type="project" value="TreeGrafter"/>
</dbReference>
<keyword evidence="10" id="KW-1133">Transmembrane helix</keyword>
<comment type="catalytic activity">
    <reaction evidence="8">
        <text>a ribonucleoside 5'-triphosphate + 2 H2O = a ribonucleoside 5'-phosphate + 2 phosphate + 2 H(+)</text>
        <dbReference type="Rhea" id="RHEA:36795"/>
        <dbReference type="ChEBI" id="CHEBI:15377"/>
        <dbReference type="ChEBI" id="CHEBI:15378"/>
        <dbReference type="ChEBI" id="CHEBI:43474"/>
        <dbReference type="ChEBI" id="CHEBI:58043"/>
        <dbReference type="ChEBI" id="CHEBI:61557"/>
        <dbReference type="EC" id="3.6.1.5"/>
    </reaction>
</comment>
<evidence type="ECO:0000256" key="9">
    <source>
        <dbReference type="PIRSR" id="PIRSR600407-1"/>
    </source>
</evidence>
<reference evidence="11 12" key="1">
    <citation type="journal article" date="2021" name="Commun. Biol.">
        <title>The genome of Shorea leprosula (Dipterocarpaceae) highlights the ecological relevance of drought in aseasonal tropical rainforests.</title>
        <authorList>
            <person name="Ng K.K.S."/>
            <person name="Kobayashi M.J."/>
            <person name="Fawcett J.A."/>
            <person name="Hatakeyama M."/>
            <person name="Paape T."/>
            <person name="Ng C.H."/>
            <person name="Ang C.C."/>
            <person name="Tnah L.H."/>
            <person name="Lee C.T."/>
            <person name="Nishiyama T."/>
            <person name="Sese J."/>
            <person name="O'Brien M.J."/>
            <person name="Copetti D."/>
            <person name="Mohd Noor M.I."/>
            <person name="Ong R.C."/>
            <person name="Putra M."/>
            <person name="Sireger I.Z."/>
            <person name="Indrioko S."/>
            <person name="Kosugi Y."/>
            <person name="Izuno A."/>
            <person name="Isagi Y."/>
            <person name="Lee S.L."/>
            <person name="Shimizu K.K."/>
        </authorList>
    </citation>
    <scope>NUCLEOTIDE SEQUENCE [LARGE SCALE GENOMIC DNA]</scope>
    <source>
        <strain evidence="11">214</strain>
    </source>
</reference>
<comment type="caution">
    <text evidence="11">The sequence shown here is derived from an EMBL/GenBank/DDBJ whole genome shotgun (WGS) entry which is preliminary data.</text>
</comment>
<dbReference type="AlphaFoldDB" id="A0AAV5JS29"/>
<keyword evidence="10" id="KW-0472">Membrane</keyword>
<dbReference type="GO" id="GO:0004050">
    <property type="term" value="F:apyrase activity"/>
    <property type="evidence" value="ECO:0007669"/>
    <property type="project" value="UniProtKB-EC"/>
</dbReference>
<gene>
    <name evidence="11" type="ORF">SLEP1_g24526</name>
</gene>
<dbReference type="GO" id="GO:0017110">
    <property type="term" value="F:nucleoside diphosphate phosphatase activity"/>
    <property type="evidence" value="ECO:0007669"/>
    <property type="project" value="TreeGrafter"/>
</dbReference>
<feature type="active site" description="Proton acceptor" evidence="9">
    <location>
        <position position="187"/>
    </location>
</feature>
<name>A0AAV5JS29_9ROSI</name>
<evidence type="ECO:0000256" key="8">
    <source>
        <dbReference type="ARBA" id="ARBA00049175"/>
    </source>
</evidence>
<evidence type="ECO:0000256" key="6">
    <source>
        <dbReference type="ARBA" id="ARBA00031428"/>
    </source>
</evidence>
<dbReference type="EMBL" id="BPVZ01000039">
    <property type="protein sequence ID" value="GKV13530.1"/>
    <property type="molecule type" value="Genomic_DNA"/>
</dbReference>
<dbReference type="PANTHER" id="PTHR11782">
    <property type="entry name" value="ADENOSINE/GUANOSINE DIPHOSPHATASE"/>
    <property type="match status" value="1"/>
</dbReference>